<reference evidence="2 3" key="1">
    <citation type="submission" date="2017-03" db="EMBL/GenBank/DDBJ databases">
        <title>WGS assembly of Porphyra umbilicalis.</title>
        <authorList>
            <person name="Brawley S.H."/>
            <person name="Blouin N.A."/>
            <person name="Ficko-Blean E."/>
            <person name="Wheeler G.L."/>
            <person name="Lohr M."/>
            <person name="Goodson H.V."/>
            <person name="Jenkins J.W."/>
            <person name="Blaby-Haas C.E."/>
            <person name="Helliwell K.E."/>
            <person name="Chan C."/>
            <person name="Marriage T."/>
            <person name="Bhattacharya D."/>
            <person name="Klein A.S."/>
            <person name="Badis Y."/>
            <person name="Brodie J."/>
            <person name="Cao Y."/>
            <person name="Collen J."/>
            <person name="Dittami S.M."/>
            <person name="Gachon C.M."/>
            <person name="Green B.R."/>
            <person name="Karpowicz S."/>
            <person name="Kim J.W."/>
            <person name="Kudahl U."/>
            <person name="Lin S."/>
            <person name="Michel G."/>
            <person name="Mittag M."/>
            <person name="Olson B.J."/>
            <person name="Pangilinan J."/>
            <person name="Peng Y."/>
            <person name="Qiu H."/>
            <person name="Shu S."/>
            <person name="Singer J.T."/>
            <person name="Smith A.G."/>
            <person name="Sprecher B.N."/>
            <person name="Wagner V."/>
            <person name="Wang W."/>
            <person name="Wang Z.-Y."/>
            <person name="Yan J."/>
            <person name="Yarish C."/>
            <person name="Zoeuner-Riek S."/>
            <person name="Zhuang Y."/>
            <person name="Zou Y."/>
            <person name="Lindquist E.A."/>
            <person name="Grimwood J."/>
            <person name="Barry K."/>
            <person name="Rokhsar D.S."/>
            <person name="Schmutz J."/>
            <person name="Stiller J.W."/>
            <person name="Grossman A.R."/>
            <person name="Prochnik S.E."/>
        </authorList>
    </citation>
    <scope>NUCLEOTIDE SEQUENCE [LARGE SCALE GENOMIC DNA]</scope>
    <source>
        <strain evidence="2">4086291</strain>
    </source>
</reference>
<gene>
    <name evidence="2" type="ORF">BU14_0093s0017</name>
</gene>
<name>A0A1X6PDP5_PORUM</name>
<feature type="compositionally biased region" description="Basic residues" evidence="1">
    <location>
        <begin position="541"/>
        <end position="555"/>
    </location>
</feature>
<keyword evidence="3" id="KW-1185">Reference proteome</keyword>
<dbReference type="EMBL" id="KV918800">
    <property type="protein sequence ID" value="OSX78974.1"/>
    <property type="molecule type" value="Genomic_DNA"/>
</dbReference>
<organism evidence="2 3">
    <name type="scientific">Porphyra umbilicalis</name>
    <name type="common">Purple laver</name>
    <name type="synonym">Red alga</name>
    <dbReference type="NCBI Taxonomy" id="2786"/>
    <lineage>
        <taxon>Eukaryota</taxon>
        <taxon>Rhodophyta</taxon>
        <taxon>Bangiophyceae</taxon>
        <taxon>Bangiales</taxon>
        <taxon>Bangiaceae</taxon>
        <taxon>Porphyra</taxon>
    </lineage>
</organism>
<feature type="compositionally biased region" description="Pro residues" evidence="1">
    <location>
        <begin position="454"/>
        <end position="471"/>
    </location>
</feature>
<dbReference type="Proteomes" id="UP000218209">
    <property type="component" value="Unassembled WGS sequence"/>
</dbReference>
<feature type="region of interest" description="Disordered" evidence="1">
    <location>
        <begin position="452"/>
        <end position="520"/>
    </location>
</feature>
<evidence type="ECO:0000313" key="3">
    <source>
        <dbReference type="Proteomes" id="UP000218209"/>
    </source>
</evidence>
<feature type="region of interest" description="Disordered" evidence="1">
    <location>
        <begin position="541"/>
        <end position="598"/>
    </location>
</feature>
<feature type="region of interest" description="Disordered" evidence="1">
    <location>
        <begin position="1"/>
        <end position="47"/>
    </location>
</feature>
<sequence>MWNVWRGASTLGGRSNPSADRSGFSELRPPSECLPRLQGGRPQTAAAARTGVEQARDEQGAVDAAARRSIQEIMIRLGAVEERFDQAAVTVAGLGALQAVIAHDPFLLGRALAACACSRLLEKLHACPSARRASSGDPVIVEIDCTLAAVDQMVNLAKLVSVSQTSVHGREGRTLHLRSFSEVSAALAMTPGQVAAAGVRRFTRRNRSVVTRVCIESFRDEAGHVFFVLGRHPETGEVSVAVRDSEELDFRGLSFVSSLVRKKVRADDLAGLPDTFPAHWTWKQSKHGEVSTTASSSPPEKRRRIDVQARPYPHSPGPACLSAAPGAAVSGRHAFYAAASAPRALRRGRGGRRRSWCAAAAAAAASPAASLAPPGGVIAAGRPPPPPSVSVLAGMVAISSARPPPTLFYPPGTPPLASIGPLPPPPTSTPPPALGLRTNSAQAAAAAVSGAAPLPMPLRPPPLPSPPPPTLMRPWPAENVEAVEASPPAPSSRCRPRHPANQAPSMRGSSFSLPPPPLGASLATKRLRATSTPHEPWTMCRKRRHLRRSRRHTTTRRATGPSKTGGGGRTSRRGGRCRPKGENTSTAGSDRTGEARACSRWDGARRLSGYRKSSGVEPVSVSMQLHLEGGSHEDCCREFYFSDDL</sequence>
<feature type="compositionally biased region" description="Pro residues" evidence="1">
    <location>
        <begin position="421"/>
        <end position="433"/>
    </location>
</feature>
<dbReference type="AlphaFoldDB" id="A0A1X6PDP5"/>
<protein>
    <submittedName>
        <fullName evidence="2">Uncharacterized protein</fullName>
    </submittedName>
</protein>
<accession>A0A1X6PDP5</accession>
<evidence type="ECO:0000256" key="1">
    <source>
        <dbReference type="SAM" id="MobiDB-lite"/>
    </source>
</evidence>
<feature type="region of interest" description="Disordered" evidence="1">
    <location>
        <begin position="410"/>
        <end position="433"/>
    </location>
</feature>
<proteinExistence type="predicted"/>
<evidence type="ECO:0000313" key="2">
    <source>
        <dbReference type="EMBL" id="OSX78974.1"/>
    </source>
</evidence>